<sequence length="44" mass="4208">MAGEGSGGEGVVVVCVAWGDVRVVMNGVACGGDDDYDGGCGDGD</sequence>
<gene>
    <name evidence="1" type="ORF">Tci_682880</name>
</gene>
<protein>
    <submittedName>
        <fullName evidence="1">Uncharacterized protein</fullName>
    </submittedName>
</protein>
<feature type="non-terminal residue" evidence="1">
    <location>
        <position position="44"/>
    </location>
</feature>
<accession>A0A699KV04</accession>
<dbReference type="EMBL" id="BKCJ010553928">
    <property type="protein sequence ID" value="GFB10909.1"/>
    <property type="molecule type" value="Genomic_DNA"/>
</dbReference>
<organism evidence="1">
    <name type="scientific">Tanacetum cinerariifolium</name>
    <name type="common">Dalmatian daisy</name>
    <name type="synonym">Chrysanthemum cinerariifolium</name>
    <dbReference type="NCBI Taxonomy" id="118510"/>
    <lineage>
        <taxon>Eukaryota</taxon>
        <taxon>Viridiplantae</taxon>
        <taxon>Streptophyta</taxon>
        <taxon>Embryophyta</taxon>
        <taxon>Tracheophyta</taxon>
        <taxon>Spermatophyta</taxon>
        <taxon>Magnoliopsida</taxon>
        <taxon>eudicotyledons</taxon>
        <taxon>Gunneridae</taxon>
        <taxon>Pentapetalae</taxon>
        <taxon>asterids</taxon>
        <taxon>campanulids</taxon>
        <taxon>Asterales</taxon>
        <taxon>Asteraceae</taxon>
        <taxon>Asteroideae</taxon>
        <taxon>Anthemideae</taxon>
        <taxon>Anthemidinae</taxon>
        <taxon>Tanacetum</taxon>
    </lineage>
</organism>
<name>A0A699KV04_TANCI</name>
<reference evidence="1" key="1">
    <citation type="journal article" date="2019" name="Sci. Rep.">
        <title>Draft genome of Tanacetum cinerariifolium, the natural source of mosquito coil.</title>
        <authorList>
            <person name="Yamashiro T."/>
            <person name="Shiraishi A."/>
            <person name="Satake H."/>
            <person name="Nakayama K."/>
        </authorList>
    </citation>
    <scope>NUCLEOTIDE SEQUENCE</scope>
</reference>
<dbReference type="AlphaFoldDB" id="A0A699KV04"/>
<evidence type="ECO:0000313" key="1">
    <source>
        <dbReference type="EMBL" id="GFB10909.1"/>
    </source>
</evidence>
<proteinExistence type="predicted"/>
<comment type="caution">
    <text evidence="1">The sequence shown here is derived from an EMBL/GenBank/DDBJ whole genome shotgun (WGS) entry which is preliminary data.</text>
</comment>